<keyword evidence="3" id="KW-1185">Reference proteome</keyword>
<name>N4WSN3_9BACI</name>
<dbReference type="Proteomes" id="UP000012283">
    <property type="component" value="Unassembled WGS sequence"/>
</dbReference>
<feature type="compositionally biased region" description="Acidic residues" evidence="1">
    <location>
        <begin position="24"/>
        <end position="36"/>
    </location>
</feature>
<accession>N4WSN3</accession>
<sequence length="71" mass="8411">MSEKENKTHPFDQLMFGNRKTEEKEEEEENNNEEETSSNSFNFIETAQVIADTYQKISPFTNKIRHIISKK</sequence>
<evidence type="ECO:0000256" key="1">
    <source>
        <dbReference type="SAM" id="MobiDB-lite"/>
    </source>
</evidence>
<comment type="caution">
    <text evidence="2">The sequence shown here is derived from an EMBL/GenBank/DDBJ whole genome shotgun (WGS) entry which is preliminary data.</text>
</comment>
<dbReference type="STRING" id="1308866.J416_12207"/>
<reference evidence="2 3" key="1">
    <citation type="submission" date="2013-03" db="EMBL/GenBank/DDBJ databases">
        <title>Draft genome sequence of Gracibacillus halophilus YIM-C55.5, a moderately halophilic and thermophilic organism from the Xiaochaidamu salt lake.</title>
        <authorList>
            <person name="Sugumar T."/>
            <person name="Polireddy D.R."/>
            <person name="Antony A."/>
            <person name="Madhava Y.R."/>
            <person name="Sivakumar N."/>
        </authorList>
    </citation>
    <scope>NUCLEOTIDE SEQUENCE [LARGE SCALE GENOMIC DNA]</scope>
    <source>
        <strain evidence="2 3">YIM-C55.5</strain>
    </source>
</reference>
<proteinExistence type="predicted"/>
<dbReference type="RefSeq" id="WP_003472161.1">
    <property type="nucleotide sequence ID" value="NZ_APML01000056.1"/>
</dbReference>
<evidence type="ECO:0000313" key="2">
    <source>
        <dbReference type="EMBL" id="ENH96171.1"/>
    </source>
</evidence>
<protein>
    <submittedName>
        <fullName evidence="2">Uncharacterized protein</fullName>
    </submittedName>
</protein>
<organism evidence="2 3">
    <name type="scientific">Gracilibacillus halophilus YIM-C55.5</name>
    <dbReference type="NCBI Taxonomy" id="1308866"/>
    <lineage>
        <taxon>Bacteria</taxon>
        <taxon>Bacillati</taxon>
        <taxon>Bacillota</taxon>
        <taxon>Bacilli</taxon>
        <taxon>Bacillales</taxon>
        <taxon>Bacillaceae</taxon>
        <taxon>Gracilibacillus</taxon>
    </lineage>
</organism>
<dbReference type="AlphaFoldDB" id="N4WSN3"/>
<dbReference type="PATRIC" id="fig|1308866.3.peg.2469"/>
<evidence type="ECO:0000313" key="3">
    <source>
        <dbReference type="Proteomes" id="UP000012283"/>
    </source>
</evidence>
<feature type="compositionally biased region" description="Basic and acidic residues" evidence="1">
    <location>
        <begin position="1"/>
        <end position="10"/>
    </location>
</feature>
<gene>
    <name evidence="2" type="ORF">J416_12207</name>
</gene>
<feature type="region of interest" description="Disordered" evidence="1">
    <location>
        <begin position="1"/>
        <end position="42"/>
    </location>
</feature>
<dbReference type="EMBL" id="APML01000056">
    <property type="protein sequence ID" value="ENH96171.1"/>
    <property type="molecule type" value="Genomic_DNA"/>
</dbReference>